<name>A0AAN4Z7R4_9BILA</name>
<comment type="caution">
    <text evidence="1">The sequence shown here is derived from an EMBL/GenBank/DDBJ whole genome shotgun (WGS) entry which is preliminary data.</text>
</comment>
<accession>A0AAN4Z7R4</accession>
<keyword evidence="2" id="KW-1185">Reference proteome</keyword>
<gene>
    <name evidence="1" type="ORF">PMAYCL1PPCAC_03748</name>
</gene>
<organism evidence="1 2">
    <name type="scientific">Pristionchus mayeri</name>
    <dbReference type="NCBI Taxonomy" id="1317129"/>
    <lineage>
        <taxon>Eukaryota</taxon>
        <taxon>Metazoa</taxon>
        <taxon>Ecdysozoa</taxon>
        <taxon>Nematoda</taxon>
        <taxon>Chromadorea</taxon>
        <taxon>Rhabditida</taxon>
        <taxon>Rhabditina</taxon>
        <taxon>Diplogasteromorpha</taxon>
        <taxon>Diplogasteroidea</taxon>
        <taxon>Neodiplogasteridae</taxon>
        <taxon>Pristionchus</taxon>
    </lineage>
</organism>
<protein>
    <submittedName>
        <fullName evidence="1">Uncharacterized protein</fullName>
    </submittedName>
</protein>
<reference evidence="2" key="1">
    <citation type="submission" date="2022-10" db="EMBL/GenBank/DDBJ databases">
        <title>Genome assembly of Pristionchus species.</title>
        <authorList>
            <person name="Yoshida K."/>
            <person name="Sommer R.J."/>
        </authorList>
    </citation>
    <scope>NUCLEOTIDE SEQUENCE [LARGE SCALE GENOMIC DNA]</scope>
    <source>
        <strain evidence="2">RS5460</strain>
    </source>
</reference>
<proteinExistence type="predicted"/>
<evidence type="ECO:0000313" key="1">
    <source>
        <dbReference type="EMBL" id="GMR33553.1"/>
    </source>
</evidence>
<dbReference type="AlphaFoldDB" id="A0AAN4Z7R4"/>
<dbReference type="Proteomes" id="UP001328107">
    <property type="component" value="Unassembled WGS sequence"/>
</dbReference>
<dbReference type="EMBL" id="BTRK01000001">
    <property type="protein sequence ID" value="GMR33553.1"/>
    <property type="molecule type" value="Genomic_DNA"/>
</dbReference>
<sequence>MIEGEAVAQGSVIETNERRSEIERLIFEGRLSYHFIVLVTHVQSLLVCEEGEKCREGGNDGSEICPAGLDCLQQFLGRISCDLLEGVRIVCPYSRRTVHRRP</sequence>
<evidence type="ECO:0000313" key="2">
    <source>
        <dbReference type="Proteomes" id="UP001328107"/>
    </source>
</evidence>